<dbReference type="InterPro" id="IPR036691">
    <property type="entry name" value="Endo/exonu/phosph_ase_sf"/>
</dbReference>
<accession>A0A8S1BMQ0</accession>
<dbReference type="AlphaFoldDB" id="A0A8S1BMQ0"/>
<gene>
    <name evidence="2" type="ORF">APLA_LOCUS17176</name>
</gene>
<name>A0A8S1BMQ0_ARCPL</name>
<dbReference type="Pfam" id="PF21738">
    <property type="entry name" value="DJR-like_dom"/>
    <property type="match status" value="1"/>
</dbReference>
<keyword evidence="3" id="KW-1185">Reference proteome</keyword>
<evidence type="ECO:0000313" key="3">
    <source>
        <dbReference type="Proteomes" id="UP000494106"/>
    </source>
</evidence>
<dbReference type="EMBL" id="CADEBC010000665">
    <property type="protein sequence ID" value="CAB3260010.1"/>
    <property type="molecule type" value="Genomic_DNA"/>
</dbReference>
<dbReference type="Gene3D" id="3.60.10.10">
    <property type="entry name" value="Endonuclease/exonuclease/phosphatase"/>
    <property type="match status" value="1"/>
</dbReference>
<reference evidence="2 3" key="1">
    <citation type="submission" date="2020-04" db="EMBL/GenBank/DDBJ databases">
        <authorList>
            <person name="Wallbank WR R."/>
            <person name="Pardo Diaz C."/>
            <person name="Kozak K."/>
            <person name="Martin S."/>
            <person name="Jiggins C."/>
            <person name="Moest M."/>
            <person name="Warren A I."/>
            <person name="Byers J.R.P. K."/>
            <person name="Montejo-Kovacevich G."/>
            <person name="Yen C E."/>
        </authorList>
    </citation>
    <scope>NUCLEOTIDE SEQUENCE [LARGE SCALE GENOMIC DNA]</scope>
</reference>
<evidence type="ECO:0000259" key="1">
    <source>
        <dbReference type="Pfam" id="PF21738"/>
    </source>
</evidence>
<evidence type="ECO:0000313" key="2">
    <source>
        <dbReference type="EMBL" id="CAB3260010.1"/>
    </source>
</evidence>
<feature type="domain" description="Double jelly roll-like" evidence="1">
    <location>
        <begin position="2"/>
        <end position="71"/>
    </location>
</feature>
<dbReference type="Proteomes" id="UP000494106">
    <property type="component" value="Unassembled WGS sequence"/>
</dbReference>
<sequence length="319" mass="36596">MILTDDIAQFHIDVQRVQWKVPYTKVSDRERLTLLKHLERDKPIQMVFRHWDLYEYPLPPKGTKLSCCIKHLPTFDNIIVIGDINIDIQSNRIDPITTKYRNTLCAYGLQCVIPSGEITREAIVEGQFVASCLDHVWVRAGRSECGSSSFVWEAHISDHHAVGIALELRASANLCLPVGSVNSARQVICDKLVKHKMDAYDWSQLLVNTCPLMMFQSPFACGRRRNIIFRIIMSFPQYPILNVEDISRIPAADEHREPANSHEVNHIVRVEKLGLLDHIVRVEKLGLLDHIVCVEDWGFWITFRAERGKSDPEPPILPY</sequence>
<dbReference type="OrthoDB" id="445826at2759"/>
<dbReference type="InterPro" id="IPR049512">
    <property type="entry name" value="DJR-like_dom"/>
</dbReference>
<proteinExistence type="predicted"/>
<protein>
    <recommendedName>
        <fullName evidence="1">Double jelly roll-like domain-containing protein</fullName>
    </recommendedName>
</protein>
<dbReference type="SUPFAM" id="SSF56219">
    <property type="entry name" value="DNase I-like"/>
    <property type="match status" value="1"/>
</dbReference>
<organism evidence="2 3">
    <name type="scientific">Arctia plantaginis</name>
    <name type="common">Wood tiger moth</name>
    <name type="synonym">Phalaena plantaginis</name>
    <dbReference type="NCBI Taxonomy" id="874455"/>
    <lineage>
        <taxon>Eukaryota</taxon>
        <taxon>Metazoa</taxon>
        <taxon>Ecdysozoa</taxon>
        <taxon>Arthropoda</taxon>
        <taxon>Hexapoda</taxon>
        <taxon>Insecta</taxon>
        <taxon>Pterygota</taxon>
        <taxon>Neoptera</taxon>
        <taxon>Endopterygota</taxon>
        <taxon>Lepidoptera</taxon>
        <taxon>Glossata</taxon>
        <taxon>Ditrysia</taxon>
        <taxon>Noctuoidea</taxon>
        <taxon>Erebidae</taxon>
        <taxon>Arctiinae</taxon>
        <taxon>Arctia</taxon>
    </lineage>
</organism>
<comment type="caution">
    <text evidence="2">The sequence shown here is derived from an EMBL/GenBank/DDBJ whole genome shotgun (WGS) entry which is preliminary data.</text>
</comment>